<sequence length="43" mass="5017">MATATERWSNGAIASRTSICWSILSLATLKYRIWTRYTRARRP</sequence>
<accession>A0A5E4QM82</accession>
<protein>
    <submittedName>
        <fullName evidence="1">Uncharacterized protein</fullName>
    </submittedName>
</protein>
<organism evidence="1 2">
    <name type="scientific">Leptidea sinapis</name>
    <dbReference type="NCBI Taxonomy" id="189913"/>
    <lineage>
        <taxon>Eukaryota</taxon>
        <taxon>Metazoa</taxon>
        <taxon>Ecdysozoa</taxon>
        <taxon>Arthropoda</taxon>
        <taxon>Hexapoda</taxon>
        <taxon>Insecta</taxon>
        <taxon>Pterygota</taxon>
        <taxon>Neoptera</taxon>
        <taxon>Endopterygota</taxon>
        <taxon>Lepidoptera</taxon>
        <taxon>Glossata</taxon>
        <taxon>Ditrysia</taxon>
        <taxon>Papilionoidea</taxon>
        <taxon>Pieridae</taxon>
        <taxon>Dismorphiinae</taxon>
        <taxon>Leptidea</taxon>
    </lineage>
</organism>
<dbReference type="AlphaFoldDB" id="A0A5E4QM82"/>
<name>A0A5E4QM82_9NEOP</name>
<keyword evidence="2" id="KW-1185">Reference proteome</keyword>
<dbReference type="Proteomes" id="UP000324832">
    <property type="component" value="Unassembled WGS sequence"/>
</dbReference>
<evidence type="ECO:0000313" key="2">
    <source>
        <dbReference type="Proteomes" id="UP000324832"/>
    </source>
</evidence>
<dbReference type="EMBL" id="FZQP02004100">
    <property type="protein sequence ID" value="VVC99358.1"/>
    <property type="molecule type" value="Genomic_DNA"/>
</dbReference>
<reference evidence="1 2" key="1">
    <citation type="submission" date="2017-07" db="EMBL/GenBank/DDBJ databases">
        <authorList>
            <person name="Talla V."/>
            <person name="Backstrom N."/>
        </authorList>
    </citation>
    <scope>NUCLEOTIDE SEQUENCE [LARGE SCALE GENOMIC DNA]</scope>
</reference>
<proteinExistence type="predicted"/>
<gene>
    <name evidence="1" type="ORF">LSINAPIS_LOCUS10250</name>
</gene>
<evidence type="ECO:0000313" key="1">
    <source>
        <dbReference type="EMBL" id="VVC99358.1"/>
    </source>
</evidence>